<name>A0A1L7RQV0_9ACTO</name>
<gene>
    <name evidence="1" type="ORF">AAM4_2096</name>
</gene>
<proteinExistence type="predicted"/>
<reference evidence="1" key="1">
    <citation type="submission" date="2014-07" db="EMBL/GenBank/DDBJ databases">
        <authorList>
            <person name="Zhang J.E."/>
            <person name="Yang H."/>
            <person name="Guo J."/>
            <person name="Deng Z."/>
            <person name="Luo H."/>
            <person name="Luo M."/>
            <person name="Zhao B."/>
        </authorList>
    </citation>
    <scope>NUCLEOTIDE SEQUENCE</scope>
    <source>
        <strain evidence="1">AM4</strain>
    </source>
</reference>
<sequence>MNLEWTLEELCRSGRHTRSCWPTAAAAVGARCSGADLPVTVSHAHPLFTVGRPLYAPRFWATRAVLLPTKSYLATNTSLPFSVVFSALMVPVISSPVTVSTPSA</sequence>
<dbReference type="EMBL" id="LK995526">
    <property type="protein sequence ID" value="CED91928.1"/>
    <property type="molecule type" value="Genomic_DNA"/>
</dbReference>
<organism evidence="1">
    <name type="scientific">Actinomyces succiniciruminis</name>
    <dbReference type="NCBI Taxonomy" id="1522002"/>
    <lineage>
        <taxon>Bacteria</taxon>
        <taxon>Bacillati</taxon>
        <taxon>Actinomycetota</taxon>
        <taxon>Actinomycetes</taxon>
        <taxon>Actinomycetales</taxon>
        <taxon>Actinomycetaceae</taxon>
        <taxon>Actinomyces</taxon>
    </lineage>
</organism>
<dbReference type="AlphaFoldDB" id="A0A1L7RQV0"/>
<protein>
    <submittedName>
        <fullName evidence="1">Uncharacterized protein</fullName>
    </submittedName>
</protein>
<accession>A0A1L7RQV0</accession>
<evidence type="ECO:0000313" key="1">
    <source>
        <dbReference type="EMBL" id="CED91928.1"/>
    </source>
</evidence>